<accession>A0AAD7IM59</accession>
<proteinExistence type="predicted"/>
<dbReference type="Proteomes" id="UP001215598">
    <property type="component" value="Unassembled WGS sequence"/>
</dbReference>
<dbReference type="AlphaFoldDB" id="A0AAD7IM59"/>
<feature type="compositionally biased region" description="Basic and acidic residues" evidence="1">
    <location>
        <begin position="192"/>
        <end position="206"/>
    </location>
</feature>
<feature type="compositionally biased region" description="Basic residues" evidence="1">
    <location>
        <begin position="207"/>
        <end position="219"/>
    </location>
</feature>
<evidence type="ECO:0000313" key="3">
    <source>
        <dbReference type="Proteomes" id="UP001215598"/>
    </source>
</evidence>
<dbReference type="EMBL" id="JARKIB010000084">
    <property type="protein sequence ID" value="KAJ7745148.1"/>
    <property type="molecule type" value="Genomic_DNA"/>
</dbReference>
<gene>
    <name evidence="2" type="ORF">B0H16DRAFT_1693075</name>
</gene>
<comment type="caution">
    <text evidence="2">The sequence shown here is derived from an EMBL/GenBank/DDBJ whole genome shotgun (WGS) entry which is preliminary data.</text>
</comment>
<protein>
    <submittedName>
        <fullName evidence="2">Uncharacterized protein</fullName>
    </submittedName>
</protein>
<feature type="region of interest" description="Disordered" evidence="1">
    <location>
        <begin position="191"/>
        <end position="247"/>
    </location>
</feature>
<keyword evidence="3" id="KW-1185">Reference proteome</keyword>
<name>A0AAD7IM59_9AGAR</name>
<evidence type="ECO:0000256" key="1">
    <source>
        <dbReference type="SAM" id="MobiDB-lite"/>
    </source>
</evidence>
<feature type="compositionally biased region" description="Basic and acidic residues" evidence="1">
    <location>
        <begin position="220"/>
        <end position="234"/>
    </location>
</feature>
<sequence length="412" mass="46025">MCIRSSVHLSTSHRIAQWHRDSHVLKNYDPWRYASAQGFVNRRGGRRGLGTVVSRIVLKFVAFLVRQSTEVKEGGNLLCAGHVPAKRVAGENRLASGATTNTNASTEHAEHDHYDHARRLPVHAGRSRRHHHQLLSTVPYQRASLSPVHTAAAPASFSPHTCYSSIYPGMVWWQRSLVEFDLCLNLSRRAPRREENSKRKDVECGTRMRKTRATRKSLRRRDGGRVVDSEDTRRTGGGGATAKTERADSELVRLDWRGEDVKLATEGSNMSAVFTVPSRAARGAGERIIAVSAMDTFWLPRLAPKLRIWIIDFAASASAAGRTTRTLRFLWSHTNLSGGTSIVFKPLGFILRSLGFLAVHHCFGTLLESIPTILKTGLSVQVFLSDPALTLTCRSRTYLPRSLSRSPQRRRH</sequence>
<evidence type="ECO:0000313" key="2">
    <source>
        <dbReference type="EMBL" id="KAJ7745148.1"/>
    </source>
</evidence>
<reference evidence="2" key="1">
    <citation type="submission" date="2023-03" db="EMBL/GenBank/DDBJ databases">
        <title>Massive genome expansion in bonnet fungi (Mycena s.s.) driven by repeated elements and novel gene families across ecological guilds.</title>
        <authorList>
            <consortium name="Lawrence Berkeley National Laboratory"/>
            <person name="Harder C.B."/>
            <person name="Miyauchi S."/>
            <person name="Viragh M."/>
            <person name="Kuo A."/>
            <person name="Thoen E."/>
            <person name="Andreopoulos B."/>
            <person name="Lu D."/>
            <person name="Skrede I."/>
            <person name="Drula E."/>
            <person name="Henrissat B."/>
            <person name="Morin E."/>
            <person name="Kohler A."/>
            <person name="Barry K."/>
            <person name="LaButti K."/>
            <person name="Morin E."/>
            <person name="Salamov A."/>
            <person name="Lipzen A."/>
            <person name="Mereny Z."/>
            <person name="Hegedus B."/>
            <person name="Baldrian P."/>
            <person name="Stursova M."/>
            <person name="Weitz H."/>
            <person name="Taylor A."/>
            <person name="Grigoriev I.V."/>
            <person name="Nagy L.G."/>
            <person name="Martin F."/>
            <person name="Kauserud H."/>
        </authorList>
    </citation>
    <scope>NUCLEOTIDE SEQUENCE</scope>
    <source>
        <strain evidence="2">CBHHK182m</strain>
    </source>
</reference>
<organism evidence="2 3">
    <name type="scientific">Mycena metata</name>
    <dbReference type="NCBI Taxonomy" id="1033252"/>
    <lineage>
        <taxon>Eukaryota</taxon>
        <taxon>Fungi</taxon>
        <taxon>Dikarya</taxon>
        <taxon>Basidiomycota</taxon>
        <taxon>Agaricomycotina</taxon>
        <taxon>Agaricomycetes</taxon>
        <taxon>Agaricomycetidae</taxon>
        <taxon>Agaricales</taxon>
        <taxon>Marasmiineae</taxon>
        <taxon>Mycenaceae</taxon>
        <taxon>Mycena</taxon>
    </lineage>
</organism>